<evidence type="ECO:0000313" key="5">
    <source>
        <dbReference type="EMBL" id="KAJ8941359.1"/>
    </source>
</evidence>
<dbReference type="GO" id="GO:0003677">
    <property type="term" value="F:DNA binding"/>
    <property type="evidence" value="ECO:0007669"/>
    <property type="project" value="InterPro"/>
</dbReference>
<evidence type="ECO:0000256" key="4">
    <source>
        <dbReference type="ARBA" id="ARBA00023242"/>
    </source>
</evidence>
<comment type="subcellular location">
    <subcellularLocation>
        <location evidence="1">Nucleus</location>
    </subcellularLocation>
</comment>
<evidence type="ECO:0000313" key="6">
    <source>
        <dbReference type="Proteomes" id="UP001162156"/>
    </source>
</evidence>
<dbReference type="PANTHER" id="PTHR13408">
    <property type="entry name" value="DNA-DIRECTED RNA POLYMERASE III"/>
    <property type="match status" value="1"/>
</dbReference>
<name>A0AAV8XS35_9CUCU</name>
<evidence type="ECO:0000256" key="1">
    <source>
        <dbReference type="ARBA" id="ARBA00004123"/>
    </source>
</evidence>
<organism evidence="5 6">
    <name type="scientific">Rhamnusium bicolor</name>
    <dbReference type="NCBI Taxonomy" id="1586634"/>
    <lineage>
        <taxon>Eukaryota</taxon>
        <taxon>Metazoa</taxon>
        <taxon>Ecdysozoa</taxon>
        <taxon>Arthropoda</taxon>
        <taxon>Hexapoda</taxon>
        <taxon>Insecta</taxon>
        <taxon>Pterygota</taxon>
        <taxon>Neoptera</taxon>
        <taxon>Endopterygota</taxon>
        <taxon>Coleoptera</taxon>
        <taxon>Polyphaga</taxon>
        <taxon>Cucujiformia</taxon>
        <taxon>Chrysomeloidea</taxon>
        <taxon>Cerambycidae</taxon>
        <taxon>Lepturinae</taxon>
        <taxon>Rhagiini</taxon>
        <taxon>Rhamnusium</taxon>
    </lineage>
</organism>
<keyword evidence="4" id="KW-0539">Nucleus</keyword>
<dbReference type="Pfam" id="PF05132">
    <property type="entry name" value="RNA_pol_Rpc4"/>
    <property type="match status" value="1"/>
</dbReference>
<dbReference type="GO" id="GO:0042797">
    <property type="term" value="P:tRNA transcription by RNA polymerase III"/>
    <property type="evidence" value="ECO:0007669"/>
    <property type="project" value="TreeGrafter"/>
</dbReference>
<evidence type="ECO:0000256" key="2">
    <source>
        <dbReference type="ARBA" id="ARBA00022478"/>
    </source>
</evidence>
<dbReference type="PANTHER" id="PTHR13408:SF0">
    <property type="entry name" value="DNA-DIRECTED RNA POLYMERASE III SUBUNIT RPC4"/>
    <property type="match status" value="1"/>
</dbReference>
<dbReference type="InterPro" id="IPR007811">
    <property type="entry name" value="RPC4"/>
</dbReference>
<dbReference type="Proteomes" id="UP001162156">
    <property type="component" value="Unassembled WGS sequence"/>
</dbReference>
<comment type="caution">
    <text evidence="5">The sequence shown here is derived from an EMBL/GenBank/DDBJ whole genome shotgun (WGS) entry which is preliminary data.</text>
</comment>
<reference evidence="5" key="1">
    <citation type="journal article" date="2023" name="Insect Mol. Biol.">
        <title>Genome sequencing provides insights into the evolution of gene families encoding plant cell wall-degrading enzymes in longhorned beetles.</title>
        <authorList>
            <person name="Shin N.R."/>
            <person name="Okamura Y."/>
            <person name="Kirsch R."/>
            <person name="Pauchet Y."/>
        </authorList>
    </citation>
    <scope>NUCLEOTIDE SEQUENCE</scope>
    <source>
        <strain evidence="5">RBIC_L_NR</strain>
    </source>
</reference>
<accession>A0AAV8XS35</accession>
<dbReference type="GO" id="GO:0005666">
    <property type="term" value="C:RNA polymerase III complex"/>
    <property type="evidence" value="ECO:0007669"/>
    <property type="project" value="InterPro"/>
</dbReference>
<evidence type="ECO:0008006" key="7">
    <source>
        <dbReference type="Google" id="ProtNLM"/>
    </source>
</evidence>
<keyword evidence="6" id="KW-1185">Reference proteome</keyword>
<dbReference type="EMBL" id="JANEYF010002880">
    <property type="protein sequence ID" value="KAJ8941359.1"/>
    <property type="molecule type" value="Genomic_DNA"/>
</dbReference>
<evidence type="ECO:0000256" key="3">
    <source>
        <dbReference type="ARBA" id="ARBA00023163"/>
    </source>
</evidence>
<keyword evidence="3" id="KW-0804">Transcription</keyword>
<protein>
    <recommendedName>
        <fullName evidence="7">DNA-directed RNA polymerase III subunit RPC4</fullName>
    </recommendedName>
</protein>
<sequence>MDTKKLNKLSIKDFIKDNSTAGSRLQSLRLPRDLSLGGTKLPKKLYTPNLNVVRNKDKGKEILRRTDRNMVERKDKLQDKQKQRFVQSTGVFSEGVGEAVRSTEKRVYFKTEKGHLKDYERPPTVKKDCWAVIDQKSENNVFEDIIKHEFDSDSDEKEEKLPFVPVNWCTTDLQEVPMKDKIKVEPKSEVSELETSYNILPREYADIQQNTNSDTTLALWQLPDSFAFKNIVDNLKSKNCVDCKLTDLPEGKIGKICIRKSGKINVHIGGLKYELESSEFESFTEELVALDVKSPQESTATVLGEIKSRFQLNPDWTSLLC</sequence>
<keyword evidence="2" id="KW-0240">DNA-directed RNA polymerase</keyword>
<gene>
    <name evidence="5" type="ORF">NQ314_010422</name>
</gene>
<dbReference type="AlphaFoldDB" id="A0AAV8XS35"/>
<proteinExistence type="predicted"/>